<name>A0AAV9M0D3_9SOLN</name>
<sequence length="92" mass="10709">MNEDIQPSFSEVGCQSLDLVEHTMVHMFDHTLETRLHLDFVQDDLWVPEEISMLDKGKRKMIKSAPPKIIKNYSTHGAQKRFLTYAMDTNKT</sequence>
<reference evidence="1 2" key="1">
    <citation type="submission" date="2023-10" db="EMBL/GenBank/DDBJ databases">
        <title>Genome-Wide Identification Analysis in wild type Solanum Pinnatisectum Reveals Some Genes Defensing Phytophthora Infestans.</title>
        <authorList>
            <person name="Sun C."/>
        </authorList>
    </citation>
    <scope>NUCLEOTIDE SEQUENCE [LARGE SCALE GENOMIC DNA]</scope>
    <source>
        <strain evidence="1">LQN</strain>
        <tissue evidence="1">Leaf</tissue>
    </source>
</reference>
<protein>
    <submittedName>
        <fullName evidence="1">Uncharacterized protein</fullName>
    </submittedName>
</protein>
<organism evidence="1 2">
    <name type="scientific">Solanum pinnatisectum</name>
    <name type="common">tansyleaf nightshade</name>
    <dbReference type="NCBI Taxonomy" id="50273"/>
    <lineage>
        <taxon>Eukaryota</taxon>
        <taxon>Viridiplantae</taxon>
        <taxon>Streptophyta</taxon>
        <taxon>Embryophyta</taxon>
        <taxon>Tracheophyta</taxon>
        <taxon>Spermatophyta</taxon>
        <taxon>Magnoliopsida</taxon>
        <taxon>eudicotyledons</taxon>
        <taxon>Gunneridae</taxon>
        <taxon>Pentapetalae</taxon>
        <taxon>asterids</taxon>
        <taxon>lamiids</taxon>
        <taxon>Solanales</taxon>
        <taxon>Solanaceae</taxon>
        <taxon>Solanoideae</taxon>
        <taxon>Solaneae</taxon>
        <taxon>Solanum</taxon>
    </lineage>
</organism>
<proteinExistence type="predicted"/>
<gene>
    <name evidence="1" type="ORF">R3W88_024136</name>
</gene>
<evidence type="ECO:0000313" key="1">
    <source>
        <dbReference type="EMBL" id="KAK4731148.1"/>
    </source>
</evidence>
<comment type="caution">
    <text evidence="1">The sequence shown here is derived from an EMBL/GenBank/DDBJ whole genome shotgun (WGS) entry which is preliminary data.</text>
</comment>
<dbReference type="EMBL" id="JAWPEI010000003">
    <property type="protein sequence ID" value="KAK4731148.1"/>
    <property type="molecule type" value="Genomic_DNA"/>
</dbReference>
<dbReference type="Proteomes" id="UP001311915">
    <property type="component" value="Unassembled WGS sequence"/>
</dbReference>
<dbReference type="AlphaFoldDB" id="A0AAV9M0D3"/>
<evidence type="ECO:0000313" key="2">
    <source>
        <dbReference type="Proteomes" id="UP001311915"/>
    </source>
</evidence>
<accession>A0AAV9M0D3</accession>
<keyword evidence="2" id="KW-1185">Reference proteome</keyword>